<feature type="transmembrane region" description="Helical" evidence="1">
    <location>
        <begin position="14"/>
        <end position="35"/>
    </location>
</feature>
<evidence type="ECO:0000256" key="1">
    <source>
        <dbReference type="SAM" id="Phobius"/>
    </source>
</evidence>
<organism evidence="2 3">
    <name type="scientific">Glossina pallidipes</name>
    <name type="common">Tsetse fly</name>
    <dbReference type="NCBI Taxonomy" id="7398"/>
    <lineage>
        <taxon>Eukaryota</taxon>
        <taxon>Metazoa</taxon>
        <taxon>Ecdysozoa</taxon>
        <taxon>Arthropoda</taxon>
        <taxon>Hexapoda</taxon>
        <taxon>Insecta</taxon>
        <taxon>Pterygota</taxon>
        <taxon>Neoptera</taxon>
        <taxon>Endopterygota</taxon>
        <taxon>Diptera</taxon>
        <taxon>Brachycera</taxon>
        <taxon>Muscomorpha</taxon>
        <taxon>Hippoboscoidea</taxon>
        <taxon>Glossinidae</taxon>
        <taxon>Glossina</taxon>
    </lineage>
</organism>
<proteinExistence type="predicted"/>
<keyword evidence="1" id="KW-0472">Membrane</keyword>
<keyword evidence="3" id="KW-1185">Reference proteome</keyword>
<dbReference type="Proteomes" id="UP000092445">
    <property type="component" value="Unassembled WGS sequence"/>
</dbReference>
<dbReference type="AlphaFoldDB" id="A0A1A9ZJU5"/>
<protein>
    <submittedName>
        <fullName evidence="2">Uncharacterized protein</fullName>
    </submittedName>
</protein>
<sequence length="142" mass="16258">MRIANGLRNRLEELWKICQIIALMLLFIPALHYRLAESFIGIALKVFVNMVTGDDFKNVTLKNVPSVLYSRKTPQLTGTKTVTEDGIKVNSYHATIVPTIDKINGSTTFIQQLIIKKYLRQPLLYRTKMKSLGYVGKWKSKQ</sequence>
<keyword evidence="1" id="KW-1133">Transmembrane helix</keyword>
<reference evidence="2" key="2">
    <citation type="submission" date="2020-05" db="UniProtKB">
        <authorList>
            <consortium name="EnsemblMetazoa"/>
        </authorList>
    </citation>
    <scope>IDENTIFICATION</scope>
    <source>
        <strain evidence="2">IAEA</strain>
    </source>
</reference>
<dbReference type="EnsemblMetazoa" id="GPAI017065-RA">
    <property type="protein sequence ID" value="GPAI017065-PA"/>
    <property type="gene ID" value="GPAI017065"/>
</dbReference>
<dbReference type="VEuPathDB" id="VectorBase:GPAI017065"/>
<evidence type="ECO:0000313" key="2">
    <source>
        <dbReference type="EnsemblMetazoa" id="GPAI017065-PA"/>
    </source>
</evidence>
<keyword evidence="1" id="KW-0812">Transmembrane</keyword>
<evidence type="ECO:0000313" key="3">
    <source>
        <dbReference type="Proteomes" id="UP000092445"/>
    </source>
</evidence>
<reference evidence="3" key="1">
    <citation type="submission" date="2014-03" db="EMBL/GenBank/DDBJ databases">
        <authorList>
            <person name="Aksoy S."/>
            <person name="Warren W."/>
            <person name="Wilson R.K."/>
        </authorList>
    </citation>
    <scope>NUCLEOTIDE SEQUENCE [LARGE SCALE GENOMIC DNA]</scope>
    <source>
        <strain evidence="3">IAEA</strain>
    </source>
</reference>
<name>A0A1A9ZJU5_GLOPL</name>
<accession>A0A1A9ZJU5</accession>